<dbReference type="GO" id="GO:0001891">
    <property type="term" value="C:phagocytic cup"/>
    <property type="evidence" value="ECO:0007669"/>
    <property type="project" value="UniProtKB-SubCell"/>
</dbReference>
<reference evidence="17" key="1">
    <citation type="submission" date="2025-08" db="UniProtKB">
        <authorList>
            <consortium name="RefSeq"/>
        </authorList>
    </citation>
    <scope>IDENTIFICATION</scope>
</reference>
<evidence type="ECO:0000259" key="15">
    <source>
        <dbReference type="PROSITE" id="PS50222"/>
    </source>
</evidence>
<evidence type="ECO:0000256" key="3">
    <source>
        <dbReference type="ARBA" id="ARBA00004599"/>
    </source>
</evidence>
<dbReference type="RefSeq" id="XP_031432640.1">
    <property type="nucleotide sequence ID" value="XM_031576780.2"/>
</dbReference>
<dbReference type="InterPro" id="IPR011992">
    <property type="entry name" value="EF-hand-dom_pair"/>
</dbReference>
<keyword evidence="8" id="KW-0677">Repeat</keyword>
<dbReference type="GO" id="GO:0051015">
    <property type="term" value="F:actin filament binding"/>
    <property type="evidence" value="ECO:0007669"/>
    <property type="project" value="TreeGrafter"/>
</dbReference>
<sequence length="128" mass="14789">MDRQAGKAYGILKSQQEDNLNSINETYLTDSKYADVEDLTSKLESFKHKYMEFDLNDQGEIDIMALKRMLEKLGVAKTHLELKKMMSDVVGSKESRETICYTDFLNMMLGKRNAILRLASNALRNIWE</sequence>
<dbReference type="AlphaFoldDB" id="A0A6P8GC12"/>
<keyword evidence="5" id="KW-0963">Cytoplasm</keyword>
<dbReference type="GO" id="GO:0097178">
    <property type="term" value="P:ruffle assembly"/>
    <property type="evidence" value="ECO:0007669"/>
    <property type="project" value="TreeGrafter"/>
</dbReference>
<evidence type="ECO:0000256" key="9">
    <source>
        <dbReference type="ARBA" id="ARBA00022837"/>
    </source>
</evidence>
<evidence type="ECO:0000256" key="12">
    <source>
        <dbReference type="ARBA" id="ARBA00023212"/>
    </source>
</evidence>
<evidence type="ECO:0000256" key="6">
    <source>
        <dbReference type="ARBA" id="ARBA00022553"/>
    </source>
</evidence>
<dbReference type="GO" id="GO:0032587">
    <property type="term" value="C:ruffle membrane"/>
    <property type="evidence" value="ECO:0007669"/>
    <property type="project" value="UniProtKB-SubCell"/>
</dbReference>
<dbReference type="GO" id="GO:0005509">
    <property type="term" value="F:calcium ion binding"/>
    <property type="evidence" value="ECO:0007669"/>
    <property type="project" value="InterPro"/>
</dbReference>
<keyword evidence="16" id="KW-1185">Reference proteome</keyword>
<dbReference type="InterPro" id="IPR049025">
    <property type="entry name" value="AIF-1_EF_pair"/>
</dbReference>
<dbReference type="PROSITE" id="PS50222">
    <property type="entry name" value="EF_HAND_2"/>
    <property type="match status" value="1"/>
</dbReference>
<evidence type="ECO:0000256" key="13">
    <source>
        <dbReference type="ARBA" id="ARBA00023273"/>
    </source>
</evidence>
<dbReference type="InterPro" id="IPR002048">
    <property type="entry name" value="EF_hand_dom"/>
</dbReference>
<keyword evidence="4" id="KW-1003">Cell membrane</keyword>
<evidence type="ECO:0000313" key="16">
    <source>
        <dbReference type="Proteomes" id="UP000515152"/>
    </source>
</evidence>
<dbReference type="GO" id="GO:0051017">
    <property type="term" value="P:actin filament bundle assembly"/>
    <property type="evidence" value="ECO:0007669"/>
    <property type="project" value="TreeGrafter"/>
</dbReference>
<dbReference type="SUPFAM" id="SSF47473">
    <property type="entry name" value="EF-hand"/>
    <property type="match status" value="1"/>
</dbReference>
<keyword evidence="6" id="KW-0597">Phosphoprotein</keyword>
<dbReference type="Pfam" id="PF21008">
    <property type="entry name" value="AIF-1"/>
    <property type="match status" value="1"/>
</dbReference>
<evidence type="ECO:0000256" key="5">
    <source>
        <dbReference type="ARBA" id="ARBA00022490"/>
    </source>
</evidence>
<keyword evidence="12" id="KW-0206">Cytoskeleton</keyword>
<protein>
    <recommendedName>
        <fullName evidence="14">Allograft inflammatory factor 1</fullName>
    </recommendedName>
</protein>
<dbReference type="GeneID" id="105890430"/>
<keyword evidence="7" id="KW-0479">Metal-binding</keyword>
<dbReference type="GO" id="GO:0005884">
    <property type="term" value="C:actin filament"/>
    <property type="evidence" value="ECO:0007669"/>
    <property type="project" value="TreeGrafter"/>
</dbReference>
<evidence type="ECO:0000256" key="4">
    <source>
        <dbReference type="ARBA" id="ARBA00022475"/>
    </source>
</evidence>
<evidence type="ECO:0000256" key="1">
    <source>
        <dbReference type="ARBA" id="ARBA00004231"/>
    </source>
</evidence>
<evidence type="ECO:0000256" key="2">
    <source>
        <dbReference type="ARBA" id="ARBA00004245"/>
    </source>
</evidence>
<dbReference type="Gene3D" id="1.10.238.10">
    <property type="entry name" value="EF-hand"/>
    <property type="match status" value="1"/>
</dbReference>
<evidence type="ECO:0000313" key="17">
    <source>
        <dbReference type="RefSeq" id="XP_031432640.1"/>
    </source>
</evidence>
<dbReference type="InterPro" id="IPR042433">
    <property type="entry name" value="AIF1/AIF1L"/>
</dbReference>
<accession>A0A6P8GC12</accession>
<organism evidence="16 17">
    <name type="scientific">Clupea harengus</name>
    <name type="common">Atlantic herring</name>
    <dbReference type="NCBI Taxonomy" id="7950"/>
    <lineage>
        <taxon>Eukaryota</taxon>
        <taxon>Metazoa</taxon>
        <taxon>Chordata</taxon>
        <taxon>Craniata</taxon>
        <taxon>Vertebrata</taxon>
        <taxon>Euteleostomi</taxon>
        <taxon>Actinopterygii</taxon>
        <taxon>Neopterygii</taxon>
        <taxon>Teleostei</taxon>
        <taxon>Clupei</taxon>
        <taxon>Clupeiformes</taxon>
        <taxon>Clupeoidei</taxon>
        <taxon>Clupeidae</taxon>
        <taxon>Clupea</taxon>
    </lineage>
</organism>
<keyword evidence="10" id="KW-0007">Acetylation</keyword>
<dbReference type="PANTHER" id="PTHR10356">
    <property type="entry name" value="ALLOGRAFT INFLAMMATORY FACTOR-1"/>
    <property type="match status" value="1"/>
</dbReference>
<evidence type="ECO:0000256" key="7">
    <source>
        <dbReference type="ARBA" id="ARBA00022723"/>
    </source>
</evidence>
<evidence type="ECO:0000256" key="14">
    <source>
        <dbReference type="ARBA" id="ARBA00039315"/>
    </source>
</evidence>
<comment type="subcellular location">
    <subcellularLocation>
        <location evidence="1">Cell projection</location>
        <location evidence="1">Phagocytic cup</location>
    </subcellularLocation>
    <subcellularLocation>
        <location evidence="3">Cell projection</location>
        <location evidence="3">Ruffle membrane</location>
        <topology evidence="3">Peripheral membrane protein</topology>
        <orientation evidence="3">Cytoplasmic side</orientation>
    </subcellularLocation>
    <subcellularLocation>
        <location evidence="2">Cytoplasm</location>
        <location evidence="2">Cytoskeleton</location>
    </subcellularLocation>
</comment>
<name>A0A6P8GC12_CLUHA</name>
<keyword evidence="11" id="KW-0472">Membrane</keyword>
<dbReference type="Proteomes" id="UP000515152">
    <property type="component" value="Chromosome 11"/>
</dbReference>
<dbReference type="PANTHER" id="PTHR10356:SF4">
    <property type="entry name" value="ALLOGRAFT INFLAMMATORY FACTOR 1"/>
    <property type="match status" value="1"/>
</dbReference>
<feature type="domain" description="EF-hand" evidence="15">
    <location>
        <begin position="41"/>
        <end position="76"/>
    </location>
</feature>
<evidence type="ECO:0000256" key="10">
    <source>
        <dbReference type="ARBA" id="ARBA00022990"/>
    </source>
</evidence>
<gene>
    <name evidence="17" type="primary">LOC105890430</name>
</gene>
<keyword evidence="13" id="KW-0966">Cell projection</keyword>
<keyword evidence="9" id="KW-0106">Calcium</keyword>
<evidence type="ECO:0000256" key="8">
    <source>
        <dbReference type="ARBA" id="ARBA00022737"/>
    </source>
</evidence>
<evidence type="ECO:0000256" key="11">
    <source>
        <dbReference type="ARBA" id="ARBA00023136"/>
    </source>
</evidence>
<proteinExistence type="predicted"/>